<evidence type="ECO:0000256" key="1">
    <source>
        <dbReference type="SAM" id="MobiDB-lite"/>
    </source>
</evidence>
<name>A0ABN1NF73_9ACTN</name>
<keyword evidence="3" id="KW-1185">Reference proteome</keyword>
<evidence type="ECO:0000313" key="2">
    <source>
        <dbReference type="EMBL" id="GAA0905177.1"/>
    </source>
</evidence>
<dbReference type="InterPro" id="IPR036291">
    <property type="entry name" value="NAD(P)-bd_dom_sf"/>
</dbReference>
<gene>
    <name evidence="2" type="ORF">GCM10009549_09220</name>
</gene>
<evidence type="ECO:0008006" key="4">
    <source>
        <dbReference type="Google" id="ProtNLM"/>
    </source>
</evidence>
<protein>
    <recommendedName>
        <fullName evidence="4">NAD-dependent epimerase/dehydratase domain-containing protein</fullName>
    </recommendedName>
</protein>
<comment type="caution">
    <text evidence="2">The sequence shown here is derived from an EMBL/GenBank/DDBJ whole genome shotgun (WGS) entry which is preliminary data.</text>
</comment>
<proteinExistence type="predicted"/>
<reference evidence="2 3" key="1">
    <citation type="journal article" date="2019" name="Int. J. Syst. Evol. Microbiol.">
        <title>The Global Catalogue of Microorganisms (GCM) 10K type strain sequencing project: providing services to taxonomists for standard genome sequencing and annotation.</title>
        <authorList>
            <consortium name="The Broad Institute Genomics Platform"/>
            <consortium name="The Broad Institute Genome Sequencing Center for Infectious Disease"/>
            <person name="Wu L."/>
            <person name="Ma J."/>
        </authorList>
    </citation>
    <scope>NUCLEOTIDE SEQUENCE [LARGE SCALE GENOMIC DNA]</scope>
    <source>
        <strain evidence="2 3">JCM 10673</strain>
    </source>
</reference>
<dbReference type="EMBL" id="BAAAHG010000004">
    <property type="protein sequence ID" value="GAA0905177.1"/>
    <property type="molecule type" value="Genomic_DNA"/>
</dbReference>
<dbReference type="SUPFAM" id="SSF51735">
    <property type="entry name" value="NAD(P)-binding Rossmann-fold domains"/>
    <property type="match status" value="1"/>
</dbReference>
<feature type="region of interest" description="Disordered" evidence="1">
    <location>
        <begin position="1"/>
        <end position="84"/>
    </location>
</feature>
<sequence length="84" mass="8588">MRPLVPGGTGFVGRAGAEPAPRRGWEVTVLHRGRHGPPAGVRSLYDAPHRADVPRPLETGPVGRPTAQGARPGAGGEGPEAAGR</sequence>
<organism evidence="2 3">
    <name type="scientific">Streptomyces thermoalcalitolerans</name>
    <dbReference type="NCBI Taxonomy" id="65605"/>
    <lineage>
        <taxon>Bacteria</taxon>
        <taxon>Bacillati</taxon>
        <taxon>Actinomycetota</taxon>
        <taxon>Actinomycetes</taxon>
        <taxon>Kitasatosporales</taxon>
        <taxon>Streptomycetaceae</taxon>
        <taxon>Streptomyces</taxon>
    </lineage>
</organism>
<accession>A0ABN1NF73</accession>
<evidence type="ECO:0000313" key="3">
    <source>
        <dbReference type="Proteomes" id="UP001501005"/>
    </source>
</evidence>
<dbReference type="Proteomes" id="UP001501005">
    <property type="component" value="Unassembled WGS sequence"/>
</dbReference>
<dbReference type="Gene3D" id="3.40.50.720">
    <property type="entry name" value="NAD(P)-binding Rossmann-like Domain"/>
    <property type="match status" value="1"/>
</dbReference>